<gene>
    <name evidence="8" type="ORF">SAMN05421538_10169</name>
</gene>
<dbReference type="Proteomes" id="UP000199344">
    <property type="component" value="Unassembled WGS sequence"/>
</dbReference>
<evidence type="ECO:0000313" key="9">
    <source>
        <dbReference type="Proteomes" id="UP000199344"/>
    </source>
</evidence>
<reference evidence="8 9" key="1">
    <citation type="submission" date="2016-10" db="EMBL/GenBank/DDBJ databases">
        <authorList>
            <person name="de Groot N.N."/>
        </authorList>
    </citation>
    <scope>NUCLEOTIDE SEQUENCE [LARGE SCALE GENOMIC DNA]</scope>
    <source>
        <strain evidence="8 9">DSM 22220</strain>
    </source>
</reference>
<keyword evidence="2 4" id="KW-0479">Metal-binding</keyword>
<evidence type="ECO:0000256" key="1">
    <source>
        <dbReference type="ARBA" id="ARBA00022617"/>
    </source>
</evidence>
<dbReference type="GO" id="GO:0020037">
    <property type="term" value="F:heme binding"/>
    <property type="evidence" value="ECO:0007669"/>
    <property type="project" value="InterPro"/>
</dbReference>
<organism evidence="8 9">
    <name type="scientific">Paracoccus isoporae</name>
    <dbReference type="NCBI Taxonomy" id="591205"/>
    <lineage>
        <taxon>Bacteria</taxon>
        <taxon>Pseudomonadati</taxon>
        <taxon>Pseudomonadota</taxon>
        <taxon>Alphaproteobacteria</taxon>
        <taxon>Rhodobacterales</taxon>
        <taxon>Paracoccaceae</taxon>
        <taxon>Paracoccus</taxon>
    </lineage>
</organism>
<feature type="chain" id="PRO_5011706639" evidence="6">
    <location>
        <begin position="21"/>
        <end position="158"/>
    </location>
</feature>
<evidence type="ECO:0000256" key="4">
    <source>
        <dbReference type="PROSITE-ProRule" id="PRU00433"/>
    </source>
</evidence>
<dbReference type="InterPro" id="IPR036909">
    <property type="entry name" value="Cyt_c-like_dom_sf"/>
</dbReference>
<evidence type="ECO:0000256" key="2">
    <source>
        <dbReference type="ARBA" id="ARBA00022723"/>
    </source>
</evidence>
<dbReference type="STRING" id="591205.SAMN05421538_10169"/>
<dbReference type="AlphaFoldDB" id="A0A1G6SRZ3"/>
<feature type="region of interest" description="Disordered" evidence="5">
    <location>
        <begin position="139"/>
        <end position="158"/>
    </location>
</feature>
<feature type="domain" description="Cytochrome c" evidence="7">
    <location>
        <begin position="23"/>
        <end position="139"/>
    </location>
</feature>
<keyword evidence="1 4" id="KW-0349">Heme</keyword>
<dbReference type="GO" id="GO:0046872">
    <property type="term" value="F:metal ion binding"/>
    <property type="evidence" value="ECO:0007669"/>
    <property type="project" value="UniProtKB-KW"/>
</dbReference>
<sequence>MKPSHIATLSLLALASPAIAQNGDPAAGEKEFNKCKACHMIQNPAGEDIVKGGRTGPNLFGIVGRKFAAQEDFRYGEGLMTLAETNPDAVWDVHSLEAYVTDPTGYLAEHTGDDGARSKMTFKLTRNQGDLVAFLLSVSPDAPEQPAESDGAPRAPGQ</sequence>
<dbReference type="PROSITE" id="PS51007">
    <property type="entry name" value="CYTC"/>
    <property type="match status" value="1"/>
</dbReference>
<keyword evidence="6" id="KW-0732">Signal</keyword>
<evidence type="ECO:0000256" key="5">
    <source>
        <dbReference type="SAM" id="MobiDB-lite"/>
    </source>
</evidence>
<accession>A0A1G6SRZ3</accession>
<protein>
    <submittedName>
        <fullName evidence="8">Cytochrome c</fullName>
    </submittedName>
</protein>
<evidence type="ECO:0000256" key="3">
    <source>
        <dbReference type="ARBA" id="ARBA00023004"/>
    </source>
</evidence>
<dbReference type="Gene3D" id="1.10.760.10">
    <property type="entry name" value="Cytochrome c-like domain"/>
    <property type="match status" value="1"/>
</dbReference>
<dbReference type="SUPFAM" id="SSF46626">
    <property type="entry name" value="Cytochrome c"/>
    <property type="match status" value="1"/>
</dbReference>
<dbReference type="InterPro" id="IPR009056">
    <property type="entry name" value="Cyt_c-like_dom"/>
</dbReference>
<dbReference type="OrthoDB" id="9805828at2"/>
<keyword evidence="9" id="KW-1185">Reference proteome</keyword>
<dbReference type="GO" id="GO:0009055">
    <property type="term" value="F:electron transfer activity"/>
    <property type="evidence" value="ECO:0007669"/>
    <property type="project" value="InterPro"/>
</dbReference>
<evidence type="ECO:0000259" key="7">
    <source>
        <dbReference type="PROSITE" id="PS51007"/>
    </source>
</evidence>
<name>A0A1G6SRZ3_9RHOB</name>
<evidence type="ECO:0000313" key="8">
    <source>
        <dbReference type="EMBL" id="SDD19401.1"/>
    </source>
</evidence>
<keyword evidence="3 4" id="KW-0408">Iron</keyword>
<dbReference type="RefSeq" id="WP_090519885.1">
    <property type="nucleotide sequence ID" value="NZ_FNAH01000001.1"/>
</dbReference>
<evidence type="ECO:0000256" key="6">
    <source>
        <dbReference type="SAM" id="SignalP"/>
    </source>
</evidence>
<feature type="signal peptide" evidence="6">
    <location>
        <begin position="1"/>
        <end position="20"/>
    </location>
</feature>
<proteinExistence type="predicted"/>
<dbReference type="EMBL" id="FNAH01000001">
    <property type="protein sequence ID" value="SDD19401.1"/>
    <property type="molecule type" value="Genomic_DNA"/>
</dbReference>